<dbReference type="InterPro" id="IPR041489">
    <property type="entry name" value="PDZ_6"/>
</dbReference>
<dbReference type="AlphaFoldDB" id="A0A1U9KAP4"/>
<evidence type="ECO:0000256" key="1">
    <source>
        <dbReference type="SAM" id="Phobius"/>
    </source>
</evidence>
<feature type="transmembrane region" description="Helical" evidence="1">
    <location>
        <begin position="46"/>
        <end position="63"/>
    </location>
</feature>
<feature type="transmembrane region" description="Helical" evidence="1">
    <location>
        <begin position="6"/>
        <end position="25"/>
    </location>
</feature>
<dbReference type="InterPro" id="IPR036034">
    <property type="entry name" value="PDZ_sf"/>
</dbReference>
<keyword evidence="1" id="KW-0812">Transmembrane</keyword>
<keyword evidence="4" id="KW-1185">Reference proteome</keyword>
<dbReference type="STRING" id="1471761.B0W44_16250"/>
<protein>
    <recommendedName>
        <fullName evidence="2">PDZ domain-containing protein</fullName>
    </recommendedName>
</protein>
<feature type="transmembrane region" description="Helical" evidence="1">
    <location>
        <begin position="172"/>
        <end position="194"/>
    </location>
</feature>
<evidence type="ECO:0000313" key="4">
    <source>
        <dbReference type="Proteomes" id="UP000188603"/>
    </source>
</evidence>
<keyword evidence="1" id="KW-0472">Membrane</keyword>
<organism evidence="3 4">
    <name type="scientific">Novibacillus thermophilus</name>
    <dbReference type="NCBI Taxonomy" id="1471761"/>
    <lineage>
        <taxon>Bacteria</taxon>
        <taxon>Bacillati</taxon>
        <taxon>Bacillota</taxon>
        <taxon>Bacilli</taxon>
        <taxon>Bacillales</taxon>
        <taxon>Thermoactinomycetaceae</taxon>
        <taxon>Novibacillus</taxon>
    </lineage>
</organism>
<dbReference type="SUPFAM" id="SSF50156">
    <property type="entry name" value="PDZ domain-like"/>
    <property type="match status" value="1"/>
</dbReference>
<dbReference type="Pfam" id="PF17820">
    <property type="entry name" value="PDZ_6"/>
    <property type="match status" value="1"/>
</dbReference>
<dbReference type="Proteomes" id="UP000188603">
    <property type="component" value="Chromosome"/>
</dbReference>
<feature type="transmembrane region" description="Helical" evidence="1">
    <location>
        <begin position="135"/>
        <end position="152"/>
    </location>
</feature>
<dbReference type="KEGG" id="ntr:B0W44_16250"/>
<name>A0A1U9KAP4_9BACL</name>
<reference evidence="3 4" key="1">
    <citation type="journal article" date="2015" name="Int. J. Syst. Evol. Microbiol.">
        <title>Novibacillus thermophilus gen. nov., sp. nov., a Gram-staining-negative and moderately thermophilic member of the family Thermoactinomycetaceae.</title>
        <authorList>
            <person name="Yang G."/>
            <person name="Chen J."/>
            <person name="Zhou S."/>
        </authorList>
    </citation>
    <scope>NUCLEOTIDE SEQUENCE [LARGE SCALE GENOMIC DNA]</scope>
    <source>
        <strain evidence="3 4">SG-1</strain>
    </source>
</reference>
<keyword evidence="1" id="KW-1133">Transmembrane helix</keyword>
<dbReference type="SMART" id="SM00228">
    <property type="entry name" value="PDZ"/>
    <property type="match status" value="1"/>
</dbReference>
<feature type="domain" description="PDZ" evidence="2">
    <location>
        <begin position="253"/>
        <end position="334"/>
    </location>
</feature>
<evidence type="ECO:0000313" key="3">
    <source>
        <dbReference type="EMBL" id="AQS57071.1"/>
    </source>
</evidence>
<accession>A0A1U9KAP4</accession>
<dbReference type="RefSeq" id="WP_077720920.1">
    <property type="nucleotide sequence ID" value="NZ_CP019699.1"/>
</dbReference>
<evidence type="ECO:0000259" key="2">
    <source>
        <dbReference type="SMART" id="SM00228"/>
    </source>
</evidence>
<dbReference type="EMBL" id="CP019699">
    <property type="protein sequence ID" value="AQS57071.1"/>
    <property type="molecule type" value="Genomic_DNA"/>
</dbReference>
<gene>
    <name evidence="3" type="ORF">B0W44_16250</name>
</gene>
<proteinExistence type="predicted"/>
<sequence length="394" mass="43409">MDTFLNPYLYVALMFVIWHGFRLRAWHRRFFGISLLSPGSLVTRRMVSALAVGAAVSAVMLSFDWDAGIKAVHGWWLGTAAVVLGLFRVRWMGFSYVAGATSVLALICQRIELTAVPSAIQSALLSLQTLDVQNLLMFTAVLTVLGGLLTVWEAGRSYCPVLMPHRGKHVGAVMLQSLWVVPVVVQTGSSWFVLPVPLVYSDFAVARTQEQRARFTGSMTAVFGATLALVSMMPITFNADIWLWIGALWALLGQEGVTRLSRRQEVSGTPVFKMCEDGIRVLAVKTGSPAEDMGIRPGEVITRANGQAVYNTTDLYAALQLSPAFCKLEVVDGDNERRIVQRSLYADEPHQLGLVPVEESPRAVAPSLHRYGWWTLFTDRTSYRGSEVKKGLEG</sequence>
<dbReference type="OrthoDB" id="198399at2"/>
<dbReference type="InterPro" id="IPR001478">
    <property type="entry name" value="PDZ"/>
</dbReference>
<feature type="transmembrane region" description="Helical" evidence="1">
    <location>
        <begin position="215"/>
        <end position="235"/>
    </location>
</feature>
<dbReference type="Gene3D" id="2.30.42.10">
    <property type="match status" value="1"/>
</dbReference>